<dbReference type="Gene3D" id="3.30.40.250">
    <property type="match status" value="1"/>
</dbReference>
<keyword evidence="3" id="KW-1185">Reference proteome</keyword>
<dbReference type="PANTHER" id="PTHR37809:SF1">
    <property type="entry name" value="RIBOSOMAL PROTEIN S12 METHYLTHIOTRANSFERASE ACCESSORY FACTOR YCAO"/>
    <property type="match status" value="1"/>
</dbReference>
<protein>
    <submittedName>
        <fullName evidence="2">YcaO-like family protein</fullName>
    </submittedName>
</protein>
<dbReference type="AlphaFoldDB" id="A0AAX3BF84"/>
<reference evidence="2" key="2">
    <citation type="submission" date="2022-06" db="EMBL/GenBank/DDBJ databases">
        <title>Thermospira aquatica gen. nov., sp. nov.</title>
        <authorList>
            <person name="Ben Ali Gam Z."/>
            <person name="Labat M."/>
        </authorList>
    </citation>
    <scope>NUCLEOTIDE SEQUENCE</scope>
    <source>
        <strain evidence="2">F1F22</strain>
    </source>
</reference>
<evidence type="ECO:0000259" key="1">
    <source>
        <dbReference type="PROSITE" id="PS51664"/>
    </source>
</evidence>
<dbReference type="Gene3D" id="3.30.160.660">
    <property type="match status" value="1"/>
</dbReference>
<dbReference type="InterPro" id="IPR027624">
    <property type="entry name" value="TOMM_cyclo_SagD"/>
</dbReference>
<dbReference type="PANTHER" id="PTHR37809">
    <property type="entry name" value="RIBOSOMAL PROTEIN S12 METHYLTHIOTRANSFERASE ACCESSORY FACTOR YCAO"/>
    <property type="match status" value="1"/>
</dbReference>
<accession>A0AAX3BF84</accession>
<evidence type="ECO:0000313" key="3">
    <source>
        <dbReference type="Proteomes" id="UP001056539"/>
    </source>
</evidence>
<evidence type="ECO:0000313" key="2">
    <source>
        <dbReference type="EMBL" id="URA11008.1"/>
    </source>
</evidence>
<dbReference type="KEGG" id="taqu:KDW03_04180"/>
<dbReference type="EMBL" id="CP073355">
    <property type="protein sequence ID" value="URA11008.1"/>
    <property type="molecule type" value="Genomic_DNA"/>
</dbReference>
<proteinExistence type="predicted"/>
<dbReference type="Pfam" id="PF02624">
    <property type="entry name" value="YcaO"/>
    <property type="match status" value="1"/>
</dbReference>
<dbReference type="InterPro" id="IPR003776">
    <property type="entry name" value="YcaO-like_dom"/>
</dbReference>
<dbReference type="Gene3D" id="3.30.1330.230">
    <property type="match status" value="1"/>
</dbReference>
<feature type="domain" description="YcaO" evidence="1">
    <location>
        <begin position="78"/>
        <end position="467"/>
    </location>
</feature>
<name>A0AAX3BF84_9SPIR</name>
<reference evidence="2" key="1">
    <citation type="submission" date="2021-04" db="EMBL/GenBank/DDBJ databases">
        <authorList>
            <person name="Postec A."/>
        </authorList>
    </citation>
    <scope>NUCLEOTIDE SEQUENCE</scope>
    <source>
        <strain evidence="2">F1F22</strain>
    </source>
</reference>
<dbReference type="NCBIfam" id="TIGR03604">
    <property type="entry name" value="TOMM_cyclo_SagD"/>
    <property type="match status" value="1"/>
</dbReference>
<dbReference type="RefSeq" id="WP_271436139.1">
    <property type="nucleotide sequence ID" value="NZ_CP073355.1"/>
</dbReference>
<gene>
    <name evidence="2" type="ORF">KDW03_04180</name>
</gene>
<organism evidence="2 3">
    <name type="scientific">Thermospira aquatica</name>
    <dbReference type="NCBI Taxonomy" id="2828656"/>
    <lineage>
        <taxon>Bacteria</taxon>
        <taxon>Pseudomonadati</taxon>
        <taxon>Spirochaetota</taxon>
        <taxon>Spirochaetia</taxon>
        <taxon>Brevinematales</taxon>
        <taxon>Thermospiraceae</taxon>
        <taxon>Thermospira</taxon>
    </lineage>
</organism>
<dbReference type="PROSITE" id="PS51664">
    <property type="entry name" value="YCAO"/>
    <property type="match status" value="1"/>
</dbReference>
<dbReference type="Proteomes" id="UP001056539">
    <property type="component" value="Chromosome"/>
</dbReference>
<sequence>MGYEVRFGAFQVTSSGVSRELSYWVRRMEPFFSSLTGIINYYYVAEVAPGEPQLFFSSARLHRMSYHLGMPFDPQVGGIGETAEEAFLSTCGEALERYASSVVPVKQLPLADYETMMKRQERVVSPDKFMLYASWQYEQENFAYDLFLPSSLVRWVKGISLVSGDEVWVPAAFVYMPYMYEFGQEARINHTTSTGLAFHFVPSQAWKTGLCEVVERDAFALTWWARLTPDELDLDSVDDERVRRLLDERLGAWKKKIRVFSLPTDSRFPVFLGLIEEDDERAKQPSVPALCIGAAASLDVATALYKVIIEVVQTYKFASYLKQQNEKLPQKRVFEGKWDEEIRDFSEGVLCYSYPQWRKHLSFLKGEKRISFRDLCQQKGFNSLAEACAFLQTLGFEALVVDITPEDIRSAGGYVSRVVVPGMLGLNGAHRYRFWGGERLFTLPQKLGLRDHRLQEDELNPYPHPFP</sequence>